<gene>
    <name evidence="1" type="ORF">HINF_LOCUS4635</name>
    <name evidence="2" type="ORF">HINF_LOCUS57251</name>
    <name evidence="3" type="ORF">HINF_LOCUS58759</name>
    <name evidence="4" type="ORF">HINF_LOCUS69216</name>
</gene>
<dbReference type="EMBL" id="CAXDID020000501">
    <property type="protein sequence ID" value="CAL6097666.1"/>
    <property type="molecule type" value="Genomic_DNA"/>
</dbReference>
<accession>A0AA86R912</accession>
<evidence type="ECO:0000313" key="4">
    <source>
        <dbReference type="EMBL" id="CAL6097666.1"/>
    </source>
</evidence>
<dbReference type="Proteomes" id="UP001642409">
    <property type="component" value="Unassembled WGS sequence"/>
</dbReference>
<name>A0AA86R912_9EUKA</name>
<evidence type="ECO:0000313" key="3">
    <source>
        <dbReference type="EMBL" id="CAL6078137.1"/>
    </source>
</evidence>
<dbReference type="EMBL" id="CAXDID020000332">
    <property type="protein sequence ID" value="CAL6078137.1"/>
    <property type="molecule type" value="Genomic_DNA"/>
</dbReference>
<dbReference type="EMBL" id="CATOUU010001061">
    <property type="protein sequence ID" value="CAI9969606.1"/>
    <property type="molecule type" value="Genomic_DNA"/>
</dbReference>
<organism evidence="2">
    <name type="scientific">Hexamita inflata</name>
    <dbReference type="NCBI Taxonomy" id="28002"/>
    <lineage>
        <taxon>Eukaryota</taxon>
        <taxon>Metamonada</taxon>
        <taxon>Diplomonadida</taxon>
        <taxon>Hexamitidae</taxon>
        <taxon>Hexamitinae</taxon>
        <taxon>Hexamita</taxon>
    </lineage>
</organism>
<evidence type="ECO:0000313" key="1">
    <source>
        <dbReference type="EMBL" id="CAI9916990.1"/>
    </source>
</evidence>
<reference evidence="2" key="1">
    <citation type="submission" date="2023-06" db="EMBL/GenBank/DDBJ databases">
        <authorList>
            <person name="Kurt Z."/>
        </authorList>
    </citation>
    <scope>NUCLEOTIDE SEQUENCE</scope>
</reference>
<reference evidence="3 5" key="2">
    <citation type="submission" date="2024-07" db="EMBL/GenBank/DDBJ databases">
        <authorList>
            <person name="Akdeniz Z."/>
        </authorList>
    </citation>
    <scope>NUCLEOTIDE SEQUENCE [LARGE SCALE GENOMIC DNA]</scope>
</reference>
<keyword evidence="5" id="KW-1185">Reference proteome</keyword>
<sequence length="155" mass="18301">MNLKLYEQNKCANLVNVKQIDRFKLIKRPSIEEKSERHVHAYKMYVQKVTPKLSNLQHEYEETQVRYETALLKQPEKQYIKAVDHMKKNEQFLRANSGLRSTRLSAKPQQKEINVGADHVYSRPYSVGFTFQALKPRPISAQMKKCYTNDWLGEK</sequence>
<comment type="caution">
    <text evidence="2">The sequence shown here is derived from an EMBL/GenBank/DDBJ whole genome shotgun (WGS) entry which is preliminary data.</text>
</comment>
<protein>
    <submittedName>
        <fullName evidence="3">Hypothetical_protein</fullName>
    </submittedName>
</protein>
<evidence type="ECO:0000313" key="5">
    <source>
        <dbReference type="Proteomes" id="UP001642409"/>
    </source>
</evidence>
<evidence type="ECO:0000313" key="2">
    <source>
        <dbReference type="EMBL" id="CAI9969606.1"/>
    </source>
</evidence>
<proteinExistence type="predicted"/>
<dbReference type="EMBL" id="CATOUU010000117">
    <property type="protein sequence ID" value="CAI9916990.1"/>
    <property type="molecule type" value="Genomic_DNA"/>
</dbReference>
<dbReference type="AlphaFoldDB" id="A0AA86R912"/>